<evidence type="ECO:0000313" key="2">
    <source>
        <dbReference type="EMBL" id="GEU75649.1"/>
    </source>
</evidence>
<proteinExistence type="predicted"/>
<gene>
    <name evidence="2" type="ORF">Tci_047627</name>
</gene>
<evidence type="ECO:0000256" key="1">
    <source>
        <dbReference type="SAM" id="Coils"/>
    </source>
</evidence>
<feature type="coiled-coil region" evidence="1">
    <location>
        <begin position="381"/>
        <end position="411"/>
    </location>
</feature>
<reference evidence="2" key="1">
    <citation type="journal article" date="2019" name="Sci. Rep.">
        <title>Draft genome of Tanacetum cinerariifolium, the natural source of mosquito coil.</title>
        <authorList>
            <person name="Yamashiro T."/>
            <person name="Shiraishi A."/>
            <person name="Satake H."/>
            <person name="Nakayama K."/>
        </authorList>
    </citation>
    <scope>NUCLEOTIDE SEQUENCE</scope>
</reference>
<evidence type="ECO:0008006" key="3">
    <source>
        <dbReference type="Google" id="ProtNLM"/>
    </source>
</evidence>
<dbReference type="EMBL" id="BKCJ010007123">
    <property type="protein sequence ID" value="GEU75649.1"/>
    <property type="molecule type" value="Genomic_DNA"/>
</dbReference>
<protein>
    <recommendedName>
        <fullName evidence="3">Reverse transcriptase domain-containing protein</fullName>
    </recommendedName>
</protein>
<keyword evidence="1" id="KW-0175">Coiled coil</keyword>
<dbReference type="AlphaFoldDB" id="A0A6L2MQL2"/>
<sequence length="626" mass="71851">MAALVSVTLEVGAATVASHVEVLELNTHSLSEADPSESSPPPVYVAPMVSPFRGLNDSKSDTEMPERHVSPTPHDAMLTRALTARKSVRPLPTHLLALRYTSHHLDRFNSVSSSGHSSLDHSSSGHFIQVIPYPNMQTSSLLIHLHHQDLFIHHLLGLYGVARPIEFGNAFIDELTANYFDDLLNSFDHPPQHQTHSFESYNDNPNYGYPLQEPFVYNQDSCYEQNFVDNLQSLPQPHYETNPCKLCGNDSHYGYDCPPRFPLIYEQEPSYNQNNKDNYYPHNSSSFLCCENCEGPHVTFQCQPMNQNFYNFNSFGFDQFQPSQYPVIHPPPQEVGEEMLQVRENLMPSLQTFLKKFNRISFRETPKVLTQVWDKFFEIQHAQLEDTHELLRKLLEDLQIINEELAKYINSPSWNHPAFYDDDDDEYSIQDYEKSPIAIAPDEVIKSNVEDLVPILSESEATLDNMCDVPFCDNSPPFDVLTDHFELFSYFNHDYTLSDDDYFEDIDYVEASAPDSELVSLEEVHDDILRKKLLNINLLIAKIKSLNDNSNRDCLLKFPSLFHIPIEDNDSFFEESNTSLSYSYNSLPEFDTFINHIEETSSGSTTTHADNSLPEYESFLFEIELD</sequence>
<name>A0A6L2MQL2_TANCI</name>
<comment type="caution">
    <text evidence="2">The sequence shown here is derived from an EMBL/GenBank/DDBJ whole genome shotgun (WGS) entry which is preliminary data.</text>
</comment>
<organism evidence="2">
    <name type="scientific">Tanacetum cinerariifolium</name>
    <name type="common">Dalmatian daisy</name>
    <name type="synonym">Chrysanthemum cinerariifolium</name>
    <dbReference type="NCBI Taxonomy" id="118510"/>
    <lineage>
        <taxon>Eukaryota</taxon>
        <taxon>Viridiplantae</taxon>
        <taxon>Streptophyta</taxon>
        <taxon>Embryophyta</taxon>
        <taxon>Tracheophyta</taxon>
        <taxon>Spermatophyta</taxon>
        <taxon>Magnoliopsida</taxon>
        <taxon>eudicotyledons</taxon>
        <taxon>Gunneridae</taxon>
        <taxon>Pentapetalae</taxon>
        <taxon>asterids</taxon>
        <taxon>campanulids</taxon>
        <taxon>Asterales</taxon>
        <taxon>Asteraceae</taxon>
        <taxon>Asteroideae</taxon>
        <taxon>Anthemideae</taxon>
        <taxon>Anthemidinae</taxon>
        <taxon>Tanacetum</taxon>
    </lineage>
</organism>
<accession>A0A6L2MQL2</accession>